<gene>
    <name evidence="2" type="ORF">YPPY08_4902</name>
</gene>
<dbReference type="EMBL" id="AKRT01000015">
    <property type="protein sequence ID" value="EIR25980.1"/>
    <property type="molecule type" value="Genomic_DNA"/>
</dbReference>
<proteinExistence type="predicted"/>
<evidence type="ECO:0000313" key="3">
    <source>
        <dbReference type="Proteomes" id="UP000003231"/>
    </source>
</evidence>
<comment type="caution">
    <text evidence="2">The sequence shown here is derived from an EMBL/GenBank/DDBJ whole genome shotgun (WGS) entry which is preliminary data.</text>
</comment>
<evidence type="ECO:0000256" key="1">
    <source>
        <dbReference type="SAM" id="Phobius"/>
    </source>
</evidence>
<protein>
    <submittedName>
        <fullName evidence="2">Membrane protein</fullName>
    </submittedName>
</protein>
<accession>A0AB72ZQK6</accession>
<organism evidence="2 3">
    <name type="scientific">Yersinia pestis PY-08</name>
    <dbReference type="NCBI Taxonomy" id="992134"/>
    <lineage>
        <taxon>Bacteria</taxon>
        <taxon>Pseudomonadati</taxon>
        <taxon>Pseudomonadota</taxon>
        <taxon>Gammaproteobacteria</taxon>
        <taxon>Enterobacterales</taxon>
        <taxon>Yersiniaceae</taxon>
        <taxon>Yersinia</taxon>
    </lineage>
</organism>
<keyword evidence="1" id="KW-1133">Transmembrane helix</keyword>
<feature type="transmembrane region" description="Helical" evidence="1">
    <location>
        <begin position="12"/>
        <end position="38"/>
    </location>
</feature>
<evidence type="ECO:0000313" key="2">
    <source>
        <dbReference type="EMBL" id="EIR25980.1"/>
    </source>
</evidence>
<keyword evidence="1" id="KW-0812">Transmembrane</keyword>
<name>A0AB72ZQK6_YERPE</name>
<keyword evidence="1" id="KW-0472">Membrane</keyword>
<dbReference type="AlphaFoldDB" id="A0AB72ZQK6"/>
<dbReference type="Proteomes" id="UP000003231">
    <property type="component" value="Unassembled WGS sequence"/>
</dbReference>
<sequence length="45" mass="5224">MVFQKRFQHIRLTAGRIIVLGVAIILMEILLLGILFFISEIIRNL</sequence>
<reference evidence="2 3" key="1">
    <citation type="submission" date="2012-05" db="EMBL/GenBank/DDBJ databases">
        <title>Genome sequence of Yersinia Pestis PY-08.</title>
        <authorList>
            <person name="Santana-Cruz I."/>
            <person name="Sengamalay N."/>
            <person name="McCracken C."/>
            <person name="Daugherty S.C."/>
            <person name="Maroo A."/>
            <person name="Vara P.G."/>
            <person name="Tallon L.J."/>
            <person name="Sadzewicz L."/>
            <person name="Vinetz J.M."/>
            <person name="Cespedes Zambrano M.J."/>
            <person name="Fraser-Liggett C.M."/>
            <person name="Tettelin H."/>
        </authorList>
    </citation>
    <scope>NUCLEOTIDE SEQUENCE [LARGE SCALE GENOMIC DNA]</scope>
    <source>
        <strain evidence="2 3">PY-08</strain>
    </source>
</reference>